<name>A0A4U9VF05_9SPHI</name>
<evidence type="ECO:0000259" key="2">
    <source>
        <dbReference type="SMART" id="SM00746"/>
    </source>
</evidence>
<dbReference type="AlphaFoldDB" id="A0A4U9VF05"/>
<proteinExistence type="predicted"/>
<evidence type="ECO:0000313" key="3">
    <source>
        <dbReference type="EMBL" id="VTR44663.1"/>
    </source>
</evidence>
<sequence>MKKFLLLYTVIASLLQACNTGEHENTARQPVLISKANAGASCVSLTKDHRDLPVISWIEQDSKKNKQFYFSSWDTVTGRFGSAITVPIEPNTSIHEEGMPKIAFKADGTIVAIYETSVPSSKSKWGLSDIQYTMSYNGGRTWTERKSIQSDPALLGSRSFADIIRLDDGEVAVSWLDTDPVRSELGRPVKFAKTSAQSGFSEAVLVDSAACQCCRTAMSTNGQGQVNVVFRDLLPGSVRDISISVSSDNGLSFGKAVPFSGDHWVVDGCPHNGPSVVFNKDTKYVTWYTGAKQGGVYYAALDGNNKTLVKRELSRAGRFVQLTMMPNGDRVAAFDVTYEQGGKIFKKIMLNKIQDKEFLEKEVSLPSSHASYPVITTLGKDQVVVAWTDDSKVYYTLEHSTAINRVVQEDAAAHSDTGETGTSAALATSKDPVCGMMVSATAESEQVVKDGQTIRFCSPACKRTFLNKAH</sequence>
<gene>
    <name evidence="3" type="ORF">NCTC11429_03086</name>
</gene>
<dbReference type="SUPFAM" id="SSF50939">
    <property type="entry name" value="Sialidases"/>
    <property type="match status" value="1"/>
</dbReference>
<dbReference type="EMBL" id="LR590484">
    <property type="protein sequence ID" value="VTR44663.1"/>
    <property type="molecule type" value="Genomic_DNA"/>
</dbReference>
<feature type="signal peptide" evidence="1">
    <location>
        <begin position="1"/>
        <end position="17"/>
    </location>
</feature>
<protein>
    <submittedName>
        <fullName evidence="3">Uncharacterized protein conserved in bacteria</fullName>
    </submittedName>
</protein>
<dbReference type="PROSITE" id="PS51257">
    <property type="entry name" value="PROKAR_LIPOPROTEIN"/>
    <property type="match status" value="1"/>
</dbReference>
<dbReference type="InterPro" id="IPR036278">
    <property type="entry name" value="Sialidase_sf"/>
</dbReference>
<dbReference type="STRING" id="1123265.GCA_000686625_02766"/>
<dbReference type="InterPro" id="IPR011040">
    <property type="entry name" value="Sialidase"/>
</dbReference>
<organism evidence="3 4">
    <name type="scientific">Sphingobacterium thalpophilum</name>
    <dbReference type="NCBI Taxonomy" id="259"/>
    <lineage>
        <taxon>Bacteria</taxon>
        <taxon>Pseudomonadati</taxon>
        <taxon>Bacteroidota</taxon>
        <taxon>Sphingobacteriia</taxon>
        <taxon>Sphingobacteriales</taxon>
        <taxon>Sphingobacteriaceae</taxon>
        <taxon>Sphingobacterium</taxon>
    </lineage>
</organism>
<feature type="chain" id="PRO_5020655182" evidence="1">
    <location>
        <begin position="18"/>
        <end position="470"/>
    </location>
</feature>
<dbReference type="Proteomes" id="UP000308196">
    <property type="component" value="Chromosome"/>
</dbReference>
<dbReference type="InterPro" id="IPR011017">
    <property type="entry name" value="TRASH_dom"/>
</dbReference>
<dbReference type="Pfam" id="PF13088">
    <property type="entry name" value="BNR_2"/>
    <property type="match status" value="1"/>
</dbReference>
<dbReference type="GeneID" id="78463776"/>
<reference evidence="3 4" key="1">
    <citation type="submission" date="2019-05" db="EMBL/GenBank/DDBJ databases">
        <authorList>
            <consortium name="Pathogen Informatics"/>
        </authorList>
    </citation>
    <scope>NUCLEOTIDE SEQUENCE [LARGE SCALE GENOMIC DNA]</scope>
    <source>
        <strain evidence="3 4">NCTC11429</strain>
    </source>
</reference>
<dbReference type="SMART" id="SM00746">
    <property type="entry name" value="TRASH"/>
    <property type="match status" value="1"/>
</dbReference>
<accession>A0A4U9VF05</accession>
<evidence type="ECO:0000313" key="4">
    <source>
        <dbReference type="Proteomes" id="UP000308196"/>
    </source>
</evidence>
<dbReference type="KEGG" id="stha:NCTC11429_03086"/>
<evidence type="ECO:0000256" key="1">
    <source>
        <dbReference type="SAM" id="SignalP"/>
    </source>
</evidence>
<keyword evidence="1" id="KW-0732">Signal</keyword>
<dbReference type="Gene3D" id="2.120.10.10">
    <property type="match status" value="1"/>
</dbReference>
<feature type="domain" description="TRASH" evidence="2">
    <location>
        <begin position="431"/>
        <end position="469"/>
    </location>
</feature>
<dbReference type="RefSeq" id="WP_028069864.1">
    <property type="nucleotide sequence ID" value="NZ_CP158797.1"/>
</dbReference>